<dbReference type="EMBL" id="JAWZYT010004633">
    <property type="protein sequence ID" value="KAK4293135.1"/>
    <property type="molecule type" value="Genomic_DNA"/>
</dbReference>
<feature type="compositionally biased region" description="Acidic residues" evidence="1">
    <location>
        <begin position="42"/>
        <end position="53"/>
    </location>
</feature>
<feature type="region of interest" description="Disordered" evidence="1">
    <location>
        <begin position="38"/>
        <end position="76"/>
    </location>
</feature>
<proteinExistence type="predicted"/>
<keyword evidence="3" id="KW-1185">Reference proteome</keyword>
<name>A0AAE1TRY8_9EUCA</name>
<dbReference type="Proteomes" id="UP001292094">
    <property type="component" value="Unassembled WGS sequence"/>
</dbReference>
<dbReference type="AlphaFoldDB" id="A0AAE1TRY8"/>
<reference evidence="2" key="1">
    <citation type="submission" date="2023-11" db="EMBL/GenBank/DDBJ databases">
        <title>Genome assemblies of two species of porcelain crab, Petrolisthes cinctipes and Petrolisthes manimaculis (Anomura: Porcellanidae).</title>
        <authorList>
            <person name="Angst P."/>
        </authorList>
    </citation>
    <scope>NUCLEOTIDE SEQUENCE</scope>
    <source>
        <strain evidence="2">PB745_02</strain>
        <tissue evidence="2">Gill</tissue>
    </source>
</reference>
<protein>
    <submittedName>
        <fullName evidence="2">Uncharacterized protein</fullName>
    </submittedName>
</protein>
<evidence type="ECO:0000313" key="2">
    <source>
        <dbReference type="EMBL" id="KAK4293135.1"/>
    </source>
</evidence>
<evidence type="ECO:0000313" key="3">
    <source>
        <dbReference type="Proteomes" id="UP001292094"/>
    </source>
</evidence>
<comment type="caution">
    <text evidence="2">The sequence shown here is derived from an EMBL/GenBank/DDBJ whole genome shotgun (WGS) entry which is preliminary data.</text>
</comment>
<sequence>MKARETLSVVGGEEAKTREKRGAVDIVLIEQQDLLGPRDVYVDDDGSEDETEDFNTITEERNRSKASGKNSPEEDVVDPAKLWPIYQTLKEWEHKETRQIDHDFVLVWFRQVLTMLRPHLARTRSFAPVYNH</sequence>
<organism evidence="2 3">
    <name type="scientific">Petrolisthes manimaculis</name>
    <dbReference type="NCBI Taxonomy" id="1843537"/>
    <lineage>
        <taxon>Eukaryota</taxon>
        <taxon>Metazoa</taxon>
        <taxon>Ecdysozoa</taxon>
        <taxon>Arthropoda</taxon>
        <taxon>Crustacea</taxon>
        <taxon>Multicrustacea</taxon>
        <taxon>Malacostraca</taxon>
        <taxon>Eumalacostraca</taxon>
        <taxon>Eucarida</taxon>
        <taxon>Decapoda</taxon>
        <taxon>Pleocyemata</taxon>
        <taxon>Anomura</taxon>
        <taxon>Galatheoidea</taxon>
        <taxon>Porcellanidae</taxon>
        <taxon>Petrolisthes</taxon>
    </lineage>
</organism>
<evidence type="ECO:0000256" key="1">
    <source>
        <dbReference type="SAM" id="MobiDB-lite"/>
    </source>
</evidence>
<accession>A0AAE1TRY8</accession>
<gene>
    <name evidence="2" type="ORF">Pmani_034150</name>
</gene>